<feature type="transmembrane region" description="Helical" evidence="2">
    <location>
        <begin position="180"/>
        <end position="199"/>
    </location>
</feature>
<name>A0A1Y1WWU6_9FUNG</name>
<dbReference type="Proteomes" id="UP000193944">
    <property type="component" value="Unassembled WGS sequence"/>
</dbReference>
<evidence type="ECO:0000313" key="4">
    <source>
        <dbReference type="Proteomes" id="UP000193944"/>
    </source>
</evidence>
<feature type="region of interest" description="Disordered" evidence="1">
    <location>
        <begin position="304"/>
        <end position="328"/>
    </location>
</feature>
<sequence length="561" mass="63216">MGFYNGVTTFPEVVAIIIHILSVICDALVIYLTLHRNQLVSLFAFANIGQHLSKLFRLVIFGFSMTNSPTWSCFVHAITNFLTVGMEAYIAMLFAMRLWLMITKKNPFKLLLLRNTEILTYVCGFGIPSVLSLFSIFPQIIESMQHKFIIPPEAENCITGYRHNAWQIILSGPGTTLPPFLLSAGFGIHIGIVICTVSTQNIMKDVKKFSTISYSSWIRMLWFGIFFCVVVVLNITSDITNAKKMSNNGTPEPGVHNIGIAYYITAAVGMGILLIFGTTAEAKKKISSLIKSSIHGLSSSVTLSKRSQSQSQSQIKSQNQSQDMSSYSLNSNPFGSNINIKIEPSKSNLTKSISLDSDMVPMTNIKNSGLKPKRDIGDLEATMEFNKFMKSINDSVKTDDNNSENSFLNNKHKATFYSSDGNLYNTRSNTFDSDPYTNHPLPPPHRQLNNITPRMMVPIQKYSHQRMQQQLLINQLQQYQINHNNSMDSFDDIRRDFSESEMSTKYSHDSHDSVNNLAYMKINDEDEDYDVPSKFVRDATYTEEIIYPAKASVSVKIKQTK</sequence>
<proteinExistence type="predicted"/>
<keyword evidence="2" id="KW-1133">Transmembrane helix</keyword>
<reference evidence="3 4" key="2">
    <citation type="submission" date="2016-08" db="EMBL/GenBank/DDBJ databases">
        <title>Pervasive Adenine N6-methylation of Active Genes in Fungi.</title>
        <authorList>
            <consortium name="DOE Joint Genome Institute"/>
            <person name="Mondo S.J."/>
            <person name="Dannebaum R.O."/>
            <person name="Kuo R.C."/>
            <person name="Labutti K."/>
            <person name="Haridas S."/>
            <person name="Kuo A."/>
            <person name="Salamov A."/>
            <person name="Ahrendt S.R."/>
            <person name="Lipzen A."/>
            <person name="Sullivan W."/>
            <person name="Andreopoulos W.B."/>
            <person name="Clum A."/>
            <person name="Lindquist E."/>
            <person name="Daum C."/>
            <person name="Ramamoorthy G.K."/>
            <person name="Gryganskyi A."/>
            <person name="Culley D."/>
            <person name="Magnuson J.K."/>
            <person name="James T.Y."/>
            <person name="O'Malley M.A."/>
            <person name="Stajich J.E."/>
            <person name="Spatafora J.W."/>
            <person name="Visel A."/>
            <person name="Grigoriev I.V."/>
        </authorList>
    </citation>
    <scope>NUCLEOTIDE SEQUENCE [LARGE SCALE GENOMIC DNA]</scope>
    <source>
        <strain evidence="3 4">S4</strain>
    </source>
</reference>
<evidence type="ECO:0000256" key="1">
    <source>
        <dbReference type="SAM" id="MobiDB-lite"/>
    </source>
</evidence>
<feature type="transmembrane region" description="Helical" evidence="2">
    <location>
        <begin position="121"/>
        <end position="141"/>
    </location>
</feature>
<evidence type="ECO:0000256" key="2">
    <source>
        <dbReference type="SAM" id="Phobius"/>
    </source>
</evidence>
<keyword evidence="2" id="KW-0812">Transmembrane</keyword>
<reference evidence="3 4" key="1">
    <citation type="submission" date="2016-08" db="EMBL/GenBank/DDBJ databases">
        <title>A Parts List for Fungal Cellulosomes Revealed by Comparative Genomics.</title>
        <authorList>
            <consortium name="DOE Joint Genome Institute"/>
            <person name="Haitjema C.H."/>
            <person name="Gilmore S.P."/>
            <person name="Henske J.K."/>
            <person name="Solomon K.V."/>
            <person name="De Groot R."/>
            <person name="Kuo A."/>
            <person name="Mondo S.J."/>
            <person name="Salamov A.A."/>
            <person name="Labutti K."/>
            <person name="Zhao Z."/>
            <person name="Chiniquy J."/>
            <person name="Barry K."/>
            <person name="Brewer H.M."/>
            <person name="Purvine S.O."/>
            <person name="Wright A.T."/>
            <person name="Boxma B."/>
            <person name="Van Alen T."/>
            <person name="Hackstein J.H."/>
            <person name="Baker S.E."/>
            <person name="Grigoriev I.V."/>
            <person name="O'Malley M.A."/>
        </authorList>
    </citation>
    <scope>NUCLEOTIDE SEQUENCE [LARGE SCALE GENOMIC DNA]</scope>
    <source>
        <strain evidence="3 4">S4</strain>
    </source>
</reference>
<dbReference type="EMBL" id="MCFG01000242">
    <property type="protein sequence ID" value="ORX77604.1"/>
    <property type="molecule type" value="Genomic_DNA"/>
</dbReference>
<feature type="transmembrane region" description="Helical" evidence="2">
    <location>
        <begin position="220"/>
        <end position="240"/>
    </location>
</feature>
<gene>
    <name evidence="3" type="ORF">BCR32DRAFT_270570</name>
</gene>
<keyword evidence="2" id="KW-0472">Membrane</keyword>
<protein>
    <submittedName>
        <fullName evidence="3">Uncharacterized protein</fullName>
    </submittedName>
</protein>
<dbReference type="AlphaFoldDB" id="A0A1Y1WWU6"/>
<feature type="compositionally biased region" description="Low complexity" evidence="1">
    <location>
        <begin position="304"/>
        <end position="322"/>
    </location>
</feature>
<evidence type="ECO:0000313" key="3">
    <source>
        <dbReference type="EMBL" id="ORX77604.1"/>
    </source>
</evidence>
<feature type="transmembrane region" description="Helical" evidence="2">
    <location>
        <begin position="260"/>
        <end position="280"/>
    </location>
</feature>
<keyword evidence="4" id="KW-1185">Reference proteome</keyword>
<feature type="transmembrane region" description="Helical" evidence="2">
    <location>
        <begin position="13"/>
        <end position="34"/>
    </location>
</feature>
<dbReference type="OrthoDB" id="2152135at2759"/>
<organism evidence="3 4">
    <name type="scientific">Anaeromyces robustus</name>
    <dbReference type="NCBI Taxonomy" id="1754192"/>
    <lineage>
        <taxon>Eukaryota</taxon>
        <taxon>Fungi</taxon>
        <taxon>Fungi incertae sedis</taxon>
        <taxon>Chytridiomycota</taxon>
        <taxon>Chytridiomycota incertae sedis</taxon>
        <taxon>Neocallimastigomycetes</taxon>
        <taxon>Neocallimastigales</taxon>
        <taxon>Neocallimastigaceae</taxon>
        <taxon>Anaeromyces</taxon>
    </lineage>
</organism>
<comment type="caution">
    <text evidence="3">The sequence shown here is derived from an EMBL/GenBank/DDBJ whole genome shotgun (WGS) entry which is preliminary data.</text>
</comment>
<feature type="transmembrane region" description="Helical" evidence="2">
    <location>
        <begin position="78"/>
        <end position="100"/>
    </location>
</feature>
<accession>A0A1Y1WWU6</accession>